<evidence type="ECO:0000256" key="2">
    <source>
        <dbReference type="ARBA" id="ARBA00008193"/>
    </source>
</evidence>
<dbReference type="InterPro" id="IPR005115">
    <property type="entry name" value="Gly_transporter"/>
</dbReference>
<comment type="subcellular location">
    <subcellularLocation>
        <location evidence="1">Cell membrane</location>
        <topology evidence="1">Multi-pass membrane protein</topology>
    </subcellularLocation>
</comment>
<dbReference type="EMBL" id="JACOQH010000004">
    <property type="protein sequence ID" value="MBC5753794.1"/>
    <property type="molecule type" value="Genomic_DNA"/>
</dbReference>
<dbReference type="RefSeq" id="WP_147618566.1">
    <property type="nucleotide sequence ID" value="NZ_JACOQH010000004.1"/>
</dbReference>
<evidence type="ECO:0000256" key="7">
    <source>
        <dbReference type="SAM" id="Phobius"/>
    </source>
</evidence>
<comment type="caution">
    <text evidence="9">The sequence shown here is derived from an EMBL/GenBank/DDBJ whole genome shotgun (WGS) entry which is preliminary data.</text>
</comment>
<dbReference type="PANTHER" id="PTHR30506:SF3">
    <property type="entry name" value="UPF0126 INNER MEMBRANE PROTEIN YADS-RELATED"/>
    <property type="match status" value="1"/>
</dbReference>
<keyword evidence="6 7" id="KW-0472">Membrane</keyword>
<evidence type="ECO:0000256" key="4">
    <source>
        <dbReference type="ARBA" id="ARBA00022692"/>
    </source>
</evidence>
<name>A0ABR7IA18_9FIRM</name>
<organism evidence="9 10">
    <name type="scientific">Roseburia yibonii</name>
    <dbReference type="NCBI Taxonomy" id="2763063"/>
    <lineage>
        <taxon>Bacteria</taxon>
        <taxon>Bacillati</taxon>
        <taxon>Bacillota</taxon>
        <taxon>Clostridia</taxon>
        <taxon>Lachnospirales</taxon>
        <taxon>Lachnospiraceae</taxon>
        <taxon>Roseburia</taxon>
    </lineage>
</organism>
<feature type="transmembrane region" description="Helical" evidence="7">
    <location>
        <begin position="6"/>
        <end position="28"/>
    </location>
</feature>
<accession>A0ABR7IA18</accession>
<evidence type="ECO:0000256" key="5">
    <source>
        <dbReference type="ARBA" id="ARBA00022989"/>
    </source>
</evidence>
<dbReference type="Pfam" id="PF03458">
    <property type="entry name" value="Gly_transporter"/>
    <property type="match status" value="2"/>
</dbReference>
<evidence type="ECO:0000259" key="8">
    <source>
        <dbReference type="Pfam" id="PF03458"/>
    </source>
</evidence>
<dbReference type="PANTHER" id="PTHR30506">
    <property type="entry name" value="INNER MEMBRANE PROTEIN"/>
    <property type="match status" value="1"/>
</dbReference>
<feature type="domain" description="Glycine transporter" evidence="8">
    <location>
        <begin position="106"/>
        <end position="179"/>
    </location>
</feature>
<feature type="transmembrane region" description="Helical" evidence="7">
    <location>
        <begin position="131"/>
        <end position="152"/>
    </location>
</feature>
<feature type="transmembrane region" description="Helical" evidence="7">
    <location>
        <begin position="189"/>
        <end position="208"/>
    </location>
</feature>
<dbReference type="Proteomes" id="UP000621540">
    <property type="component" value="Unassembled WGS sequence"/>
</dbReference>
<keyword evidence="5 7" id="KW-1133">Transmembrane helix</keyword>
<keyword evidence="4 7" id="KW-0812">Transmembrane</keyword>
<feature type="transmembrane region" description="Helical" evidence="7">
    <location>
        <begin position="35"/>
        <end position="55"/>
    </location>
</feature>
<feature type="transmembrane region" description="Helical" evidence="7">
    <location>
        <begin position="98"/>
        <end position="119"/>
    </location>
</feature>
<evidence type="ECO:0000256" key="6">
    <source>
        <dbReference type="ARBA" id="ARBA00023136"/>
    </source>
</evidence>
<sequence length="216" mass="23711">MNHSNLIIYIFEMIGTVAFASSGALVGIRKNMDIFGVNVLGITTAVGGGCIRDIILGITPPKMFQNFSYVGASILISCILFTIFYLNQELLSSRFLETYERVMISLDAIGLGVFTVMGIRTAIEASFENNIFLLIFVGAVTGIGGGMLRDVMAGMTPFVFVKHVYAIASILGAVCYIILRLYIRDTISLFLGAAVVLIIRLLAAHFRWNLPRIRQK</sequence>
<evidence type="ECO:0000256" key="3">
    <source>
        <dbReference type="ARBA" id="ARBA00022475"/>
    </source>
</evidence>
<keyword evidence="10" id="KW-1185">Reference proteome</keyword>
<feature type="transmembrane region" description="Helical" evidence="7">
    <location>
        <begin position="164"/>
        <end position="183"/>
    </location>
</feature>
<reference evidence="9 10" key="1">
    <citation type="submission" date="2020-08" db="EMBL/GenBank/DDBJ databases">
        <title>Genome public.</title>
        <authorList>
            <person name="Liu C."/>
            <person name="Sun Q."/>
        </authorList>
    </citation>
    <scope>NUCLEOTIDE SEQUENCE [LARGE SCALE GENOMIC DNA]</scope>
    <source>
        <strain evidence="9 10">BX0805</strain>
    </source>
</reference>
<evidence type="ECO:0000313" key="9">
    <source>
        <dbReference type="EMBL" id="MBC5753794.1"/>
    </source>
</evidence>
<proteinExistence type="inferred from homology"/>
<keyword evidence="3" id="KW-1003">Cell membrane</keyword>
<gene>
    <name evidence="9" type="ORF">H8Z76_07090</name>
</gene>
<evidence type="ECO:0000256" key="1">
    <source>
        <dbReference type="ARBA" id="ARBA00004651"/>
    </source>
</evidence>
<feature type="transmembrane region" description="Helical" evidence="7">
    <location>
        <begin position="67"/>
        <end position="86"/>
    </location>
</feature>
<feature type="domain" description="Glycine transporter" evidence="8">
    <location>
        <begin position="10"/>
        <end position="82"/>
    </location>
</feature>
<comment type="similarity">
    <text evidence="2">Belongs to the UPF0126 family.</text>
</comment>
<protein>
    <submittedName>
        <fullName evidence="9">Trimeric intracellular cation channel family protein</fullName>
    </submittedName>
</protein>
<evidence type="ECO:0000313" key="10">
    <source>
        <dbReference type="Proteomes" id="UP000621540"/>
    </source>
</evidence>